<dbReference type="AlphaFoldDB" id="A0A3A2Z8J3"/>
<reference evidence="2" key="1">
    <citation type="submission" date="2017-02" db="EMBL/GenBank/DDBJ databases">
        <authorList>
            <person name="Tafer H."/>
            <person name="Lopandic K."/>
        </authorList>
    </citation>
    <scope>NUCLEOTIDE SEQUENCE [LARGE SCALE GENOMIC DNA]</scope>
    <source>
        <strain evidence="2">CBS 366.77</strain>
    </source>
</reference>
<comment type="caution">
    <text evidence="1">The sequence shown here is derived from an EMBL/GenBank/DDBJ whole genome shotgun (WGS) entry which is preliminary data.</text>
</comment>
<proteinExistence type="predicted"/>
<evidence type="ECO:0000313" key="1">
    <source>
        <dbReference type="EMBL" id="RJE18543.1"/>
    </source>
</evidence>
<dbReference type="EMBL" id="MVGC01000534">
    <property type="protein sequence ID" value="RJE18543.1"/>
    <property type="molecule type" value="Genomic_DNA"/>
</dbReference>
<evidence type="ECO:0000313" key="2">
    <source>
        <dbReference type="Proteomes" id="UP000266188"/>
    </source>
</evidence>
<dbReference type="Proteomes" id="UP000266188">
    <property type="component" value="Unassembled WGS sequence"/>
</dbReference>
<gene>
    <name evidence="1" type="ORF">PHISCL_09125</name>
</gene>
<dbReference type="OrthoDB" id="10472339at2759"/>
<protein>
    <submittedName>
        <fullName evidence="1">Uncharacterized protein</fullName>
    </submittedName>
</protein>
<name>A0A3A2Z8J3_9EURO</name>
<keyword evidence="2" id="KW-1185">Reference proteome</keyword>
<organism evidence="1 2">
    <name type="scientific">Aspergillus sclerotialis</name>
    <dbReference type="NCBI Taxonomy" id="2070753"/>
    <lineage>
        <taxon>Eukaryota</taxon>
        <taxon>Fungi</taxon>
        <taxon>Dikarya</taxon>
        <taxon>Ascomycota</taxon>
        <taxon>Pezizomycotina</taxon>
        <taxon>Eurotiomycetes</taxon>
        <taxon>Eurotiomycetidae</taxon>
        <taxon>Eurotiales</taxon>
        <taxon>Aspergillaceae</taxon>
        <taxon>Aspergillus</taxon>
        <taxon>Aspergillus subgen. Polypaecilum</taxon>
    </lineage>
</organism>
<sequence>MGLLKAIERSCEQDKRYKLADLANKTNQILTRAAHKSQQQAWIEEVWRITYEIDELVQRDHYLLQFIILNKGTDLTLEKVFEHINWGQRNQIRVYEAEQKIVKERIEYLTQKRIKYFLERPKGAFIRAMTNTVERNGGRDFWQKSRKLCVKNGGCCARNCGCCVGWLLHCSPPCPCCMKRNAGLSKSLKLKNL</sequence>
<accession>A0A3A2Z8J3</accession>